<name>A0A9D4LB70_DREPO</name>
<sequence length="54" mass="6135">MEGGQKLPVWSWLPTKGVHAPDKETVFDIYEVRIHIQVCIHVTLTFVADLFVGL</sequence>
<dbReference type="EMBL" id="JAIWYP010000003">
    <property type="protein sequence ID" value="KAH3854598.1"/>
    <property type="molecule type" value="Genomic_DNA"/>
</dbReference>
<dbReference type="AlphaFoldDB" id="A0A9D4LB70"/>
<comment type="caution">
    <text evidence="1">The sequence shown here is derived from an EMBL/GenBank/DDBJ whole genome shotgun (WGS) entry which is preliminary data.</text>
</comment>
<proteinExistence type="predicted"/>
<reference evidence="1" key="1">
    <citation type="journal article" date="2019" name="bioRxiv">
        <title>The Genome of the Zebra Mussel, Dreissena polymorpha: A Resource for Invasive Species Research.</title>
        <authorList>
            <person name="McCartney M.A."/>
            <person name="Auch B."/>
            <person name="Kono T."/>
            <person name="Mallez S."/>
            <person name="Zhang Y."/>
            <person name="Obille A."/>
            <person name="Becker A."/>
            <person name="Abrahante J.E."/>
            <person name="Garbe J."/>
            <person name="Badalamenti J.P."/>
            <person name="Herman A."/>
            <person name="Mangelson H."/>
            <person name="Liachko I."/>
            <person name="Sullivan S."/>
            <person name="Sone E.D."/>
            <person name="Koren S."/>
            <person name="Silverstein K.A.T."/>
            <person name="Beckman K.B."/>
            <person name="Gohl D.M."/>
        </authorList>
    </citation>
    <scope>NUCLEOTIDE SEQUENCE</scope>
    <source>
        <strain evidence="1">Duluth1</strain>
        <tissue evidence="1">Whole animal</tissue>
    </source>
</reference>
<accession>A0A9D4LB70</accession>
<reference evidence="1" key="2">
    <citation type="submission" date="2020-11" db="EMBL/GenBank/DDBJ databases">
        <authorList>
            <person name="McCartney M.A."/>
            <person name="Auch B."/>
            <person name="Kono T."/>
            <person name="Mallez S."/>
            <person name="Becker A."/>
            <person name="Gohl D.M."/>
            <person name="Silverstein K.A.T."/>
            <person name="Koren S."/>
            <person name="Bechman K.B."/>
            <person name="Herman A."/>
            <person name="Abrahante J.E."/>
            <person name="Garbe J."/>
        </authorList>
    </citation>
    <scope>NUCLEOTIDE SEQUENCE</scope>
    <source>
        <strain evidence="1">Duluth1</strain>
        <tissue evidence="1">Whole animal</tissue>
    </source>
</reference>
<keyword evidence="2" id="KW-1185">Reference proteome</keyword>
<evidence type="ECO:0000313" key="1">
    <source>
        <dbReference type="EMBL" id="KAH3854598.1"/>
    </source>
</evidence>
<organism evidence="1 2">
    <name type="scientific">Dreissena polymorpha</name>
    <name type="common">Zebra mussel</name>
    <name type="synonym">Mytilus polymorpha</name>
    <dbReference type="NCBI Taxonomy" id="45954"/>
    <lineage>
        <taxon>Eukaryota</taxon>
        <taxon>Metazoa</taxon>
        <taxon>Spiralia</taxon>
        <taxon>Lophotrochozoa</taxon>
        <taxon>Mollusca</taxon>
        <taxon>Bivalvia</taxon>
        <taxon>Autobranchia</taxon>
        <taxon>Heteroconchia</taxon>
        <taxon>Euheterodonta</taxon>
        <taxon>Imparidentia</taxon>
        <taxon>Neoheterodontei</taxon>
        <taxon>Myida</taxon>
        <taxon>Dreissenoidea</taxon>
        <taxon>Dreissenidae</taxon>
        <taxon>Dreissena</taxon>
    </lineage>
</organism>
<evidence type="ECO:0000313" key="2">
    <source>
        <dbReference type="Proteomes" id="UP000828390"/>
    </source>
</evidence>
<protein>
    <submittedName>
        <fullName evidence="1">Uncharacterized protein</fullName>
    </submittedName>
</protein>
<gene>
    <name evidence="1" type="ORF">DPMN_097143</name>
</gene>
<dbReference type="Proteomes" id="UP000828390">
    <property type="component" value="Unassembled WGS sequence"/>
</dbReference>